<dbReference type="EMBL" id="CVQV01000003">
    <property type="protein sequence ID" value="CRK74707.1"/>
    <property type="molecule type" value="Genomic_DNA"/>
</dbReference>
<dbReference type="PANTHER" id="PTHR32057">
    <property type="entry name" value="PROTEIN ADENYLYLTRANSFERASE SELO, MITOCHONDRIAL"/>
    <property type="match status" value="1"/>
</dbReference>
<feature type="binding site" evidence="8">
    <location>
        <position position="89"/>
    </location>
    <ligand>
        <name>ATP</name>
        <dbReference type="ChEBI" id="CHEBI:30616"/>
    </ligand>
</feature>
<comment type="similarity">
    <text evidence="1 8">Belongs to the SELO family.</text>
</comment>
<dbReference type="OrthoDB" id="9776281at2"/>
<dbReference type="GO" id="GO:0070733">
    <property type="term" value="F:AMPylase activity"/>
    <property type="evidence" value="ECO:0007669"/>
    <property type="project" value="UniProtKB-EC"/>
</dbReference>
<keyword evidence="7 8" id="KW-0460">Magnesium</keyword>
<sequence>MKPETNIPFDNSFARLPEAFYARQTPEKAPAPELLVFNEILANDLNIKVEPSDIAEIFSGNEIPNGADPIAQAYAGHQFGNWAGRLGDGRAILLGEVIDREGQRQDIQLKGAGRTMFSRGGDGRAWLGPVLREYVVSEAMHALGIPTTRALAAVATGAPVLREQGPLPGAVLSRVAKSHIRVGTFQYFASTGDNPNLRVLFEHTVARHYPHVGTPLELLRAVLKAQSELVAKWMGVGFIHGVMNTDNCHIAGQTIDYGPCAFMDEFRGMQVFSSIDQTGRYAYSNQPNMAAWNCAQLATALLNLEPNRDTAIEAFQDEIGTFGEIFMADYLKVFGAKLGLSTPIAEDADLIETVLSAMQSEGADFTNTFRALTDDSFDARPEWHSSWTDRVAREPNAREVMEAANPVIIPRNHQIENMIASAVNGDLSPIKYLNTALQTPFDPQNDDALRRPPEPYEKVAATFCGT</sequence>
<comment type="catalytic activity">
    <reaction evidence="8">
        <text>L-histidyl-[protein] + UTP = N(tele)-(5'-uridylyl)-L-histidyl-[protein] + diphosphate</text>
        <dbReference type="Rhea" id="RHEA:83891"/>
        <dbReference type="Rhea" id="RHEA-COMP:9745"/>
        <dbReference type="Rhea" id="RHEA-COMP:20239"/>
        <dbReference type="ChEBI" id="CHEBI:29979"/>
        <dbReference type="ChEBI" id="CHEBI:33019"/>
        <dbReference type="ChEBI" id="CHEBI:46398"/>
        <dbReference type="ChEBI" id="CHEBI:233474"/>
    </reaction>
</comment>
<dbReference type="NCBIfam" id="NF000658">
    <property type="entry name" value="PRK00029.1"/>
    <property type="match status" value="1"/>
</dbReference>
<organism evidence="9 10">
    <name type="scientific">Nereida ignava</name>
    <dbReference type="NCBI Taxonomy" id="282199"/>
    <lineage>
        <taxon>Bacteria</taxon>
        <taxon>Pseudomonadati</taxon>
        <taxon>Pseudomonadota</taxon>
        <taxon>Alphaproteobacteria</taxon>
        <taxon>Rhodobacterales</taxon>
        <taxon>Roseobacteraceae</taxon>
        <taxon>Nereida</taxon>
    </lineage>
</organism>
<keyword evidence="4 8" id="KW-0479">Metal-binding</keyword>
<proteinExistence type="inferred from homology"/>
<dbReference type="PANTHER" id="PTHR32057:SF14">
    <property type="entry name" value="PROTEIN ADENYLYLTRANSFERASE SELO, MITOCHONDRIAL"/>
    <property type="match status" value="1"/>
</dbReference>
<feature type="binding site" evidence="8">
    <location>
        <position position="90"/>
    </location>
    <ligand>
        <name>ATP</name>
        <dbReference type="ChEBI" id="CHEBI:30616"/>
    </ligand>
</feature>
<dbReference type="HAMAP" id="MF_00692">
    <property type="entry name" value="SelO"/>
    <property type="match status" value="1"/>
</dbReference>
<feature type="binding site" evidence="8">
    <location>
        <position position="256"/>
    </location>
    <ligand>
        <name>Mg(2+)</name>
        <dbReference type="ChEBI" id="CHEBI:18420"/>
    </ligand>
</feature>
<dbReference type="AlphaFoldDB" id="A0A0U1NJ12"/>
<keyword evidence="5 8" id="KW-0547">Nucleotide-binding</keyword>
<feature type="binding site" evidence="8">
    <location>
        <position position="87"/>
    </location>
    <ligand>
        <name>ATP</name>
        <dbReference type="ChEBI" id="CHEBI:30616"/>
    </ligand>
</feature>
<gene>
    <name evidence="8" type="primary">ydiU</name>
    <name evidence="8" type="synonym">selO</name>
    <name evidence="9" type="ORF">NIG5292_00742</name>
</gene>
<dbReference type="GO" id="GO:0005524">
    <property type="term" value="F:ATP binding"/>
    <property type="evidence" value="ECO:0007669"/>
    <property type="project" value="UniProtKB-UniRule"/>
</dbReference>
<dbReference type="GO" id="GO:0000287">
    <property type="term" value="F:magnesium ion binding"/>
    <property type="evidence" value="ECO:0007669"/>
    <property type="project" value="UniProtKB-UniRule"/>
</dbReference>
<keyword evidence="2 8" id="KW-0808">Transferase</keyword>
<comment type="catalytic activity">
    <reaction evidence="8">
        <text>L-seryl-[protein] + UTP = O-(5'-uridylyl)-L-seryl-[protein] + diphosphate</text>
        <dbReference type="Rhea" id="RHEA:64604"/>
        <dbReference type="Rhea" id="RHEA-COMP:9863"/>
        <dbReference type="Rhea" id="RHEA-COMP:16635"/>
        <dbReference type="ChEBI" id="CHEBI:29999"/>
        <dbReference type="ChEBI" id="CHEBI:33019"/>
        <dbReference type="ChEBI" id="CHEBI:46398"/>
        <dbReference type="ChEBI" id="CHEBI:156051"/>
    </reaction>
</comment>
<evidence type="ECO:0000256" key="4">
    <source>
        <dbReference type="ARBA" id="ARBA00022723"/>
    </source>
</evidence>
<comment type="catalytic activity">
    <reaction evidence="8">
        <text>L-threonyl-[protein] + ATP = 3-O-(5'-adenylyl)-L-threonyl-[protein] + diphosphate</text>
        <dbReference type="Rhea" id="RHEA:54292"/>
        <dbReference type="Rhea" id="RHEA-COMP:11060"/>
        <dbReference type="Rhea" id="RHEA-COMP:13847"/>
        <dbReference type="ChEBI" id="CHEBI:30013"/>
        <dbReference type="ChEBI" id="CHEBI:30616"/>
        <dbReference type="ChEBI" id="CHEBI:33019"/>
        <dbReference type="ChEBI" id="CHEBI:138113"/>
        <dbReference type="EC" id="2.7.7.108"/>
    </reaction>
</comment>
<keyword evidence="6 8" id="KW-0067">ATP-binding</keyword>
<evidence type="ECO:0000256" key="1">
    <source>
        <dbReference type="ARBA" id="ARBA00009747"/>
    </source>
</evidence>
<accession>A0A0U1NJ12</accession>
<name>A0A0U1NJ12_9RHOB</name>
<evidence type="ECO:0000256" key="2">
    <source>
        <dbReference type="ARBA" id="ARBA00022679"/>
    </source>
</evidence>
<comment type="catalytic activity">
    <reaction evidence="8">
        <text>L-seryl-[protein] + ATP = 3-O-(5'-adenylyl)-L-seryl-[protein] + diphosphate</text>
        <dbReference type="Rhea" id="RHEA:58120"/>
        <dbReference type="Rhea" id="RHEA-COMP:9863"/>
        <dbReference type="Rhea" id="RHEA-COMP:15073"/>
        <dbReference type="ChEBI" id="CHEBI:29999"/>
        <dbReference type="ChEBI" id="CHEBI:30616"/>
        <dbReference type="ChEBI" id="CHEBI:33019"/>
        <dbReference type="ChEBI" id="CHEBI:142516"/>
        <dbReference type="EC" id="2.7.7.108"/>
    </reaction>
</comment>
<dbReference type="Pfam" id="PF02696">
    <property type="entry name" value="SelO"/>
    <property type="match status" value="1"/>
</dbReference>
<evidence type="ECO:0000256" key="7">
    <source>
        <dbReference type="ARBA" id="ARBA00022842"/>
    </source>
</evidence>
<feature type="binding site" evidence="8">
    <location>
        <position position="122"/>
    </location>
    <ligand>
        <name>ATP</name>
        <dbReference type="ChEBI" id="CHEBI:30616"/>
    </ligand>
</feature>
<keyword evidence="10" id="KW-1185">Reference proteome</keyword>
<dbReference type="EC" id="2.7.7.-" evidence="8"/>
<evidence type="ECO:0000313" key="9">
    <source>
        <dbReference type="EMBL" id="CRK74707.1"/>
    </source>
</evidence>
<dbReference type="RefSeq" id="WP_048598088.1">
    <property type="nucleotide sequence ID" value="NZ_CBFHGK010000001.1"/>
</dbReference>
<evidence type="ECO:0000256" key="5">
    <source>
        <dbReference type="ARBA" id="ARBA00022741"/>
    </source>
</evidence>
<dbReference type="Proteomes" id="UP000048949">
    <property type="component" value="Unassembled WGS sequence"/>
</dbReference>
<dbReference type="STRING" id="282199.GCA_001049735_00742"/>
<feature type="binding site" evidence="8">
    <location>
        <position position="181"/>
    </location>
    <ligand>
        <name>ATP</name>
        <dbReference type="ChEBI" id="CHEBI:30616"/>
    </ligand>
</feature>
<feature type="binding site" evidence="8">
    <location>
        <position position="256"/>
    </location>
    <ligand>
        <name>ATP</name>
        <dbReference type="ChEBI" id="CHEBI:30616"/>
    </ligand>
</feature>
<feature type="binding site" evidence="8">
    <location>
        <position position="110"/>
    </location>
    <ligand>
        <name>ATP</name>
        <dbReference type="ChEBI" id="CHEBI:30616"/>
    </ligand>
</feature>
<reference evidence="9 10" key="1">
    <citation type="submission" date="2015-04" db="EMBL/GenBank/DDBJ databases">
        <authorList>
            <person name="Syromyatnikov M.Y."/>
            <person name="Popov V.N."/>
        </authorList>
    </citation>
    <scope>NUCLEOTIDE SEQUENCE [LARGE SCALE GENOMIC DNA]</scope>
    <source>
        <strain evidence="9 10">CECT 5292</strain>
    </source>
</reference>
<keyword evidence="3 8" id="KW-0548">Nucleotidyltransferase</keyword>
<feature type="binding site" evidence="8">
    <location>
        <position position="247"/>
    </location>
    <ligand>
        <name>Mg(2+)</name>
        <dbReference type="ChEBI" id="CHEBI:18420"/>
    </ligand>
</feature>
<feature type="binding site" evidence="8">
    <location>
        <position position="174"/>
    </location>
    <ligand>
        <name>ATP</name>
        <dbReference type="ChEBI" id="CHEBI:30616"/>
    </ligand>
</feature>
<comment type="catalytic activity">
    <reaction evidence="8">
        <text>L-tyrosyl-[protein] + UTP = O-(5'-uridylyl)-L-tyrosyl-[protein] + diphosphate</text>
        <dbReference type="Rhea" id="RHEA:83887"/>
        <dbReference type="Rhea" id="RHEA-COMP:10136"/>
        <dbReference type="Rhea" id="RHEA-COMP:20238"/>
        <dbReference type="ChEBI" id="CHEBI:33019"/>
        <dbReference type="ChEBI" id="CHEBI:46398"/>
        <dbReference type="ChEBI" id="CHEBI:46858"/>
        <dbReference type="ChEBI" id="CHEBI:90602"/>
    </reaction>
</comment>
<comment type="function">
    <text evidence="8">Nucleotidyltransferase involved in the post-translational modification of proteins. It can catalyze the addition of adenosine monophosphate (AMP) or uridine monophosphate (UMP) to a protein, resulting in modifications known as AMPylation and UMPylation.</text>
</comment>
<feature type="active site" description="Proton acceptor" evidence="8">
    <location>
        <position position="246"/>
    </location>
</feature>
<keyword evidence="8" id="KW-0464">Manganese</keyword>
<evidence type="ECO:0000256" key="6">
    <source>
        <dbReference type="ARBA" id="ARBA00022840"/>
    </source>
</evidence>
<comment type="cofactor">
    <cofactor evidence="8">
        <name>Mg(2+)</name>
        <dbReference type="ChEBI" id="CHEBI:18420"/>
    </cofactor>
    <cofactor evidence="8">
        <name>Mn(2+)</name>
        <dbReference type="ChEBI" id="CHEBI:29035"/>
    </cofactor>
</comment>
<evidence type="ECO:0000256" key="3">
    <source>
        <dbReference type="ARBA" id="ARBA00022695"/>
    </source>
</evidence>
<dbReference type="InterPro" id="IPR003846">
    <property type="entry name" value="SelO"/>
</dbReference>
<evidence type="ECO:0000313" key="10">
    <source>
        <dbReference type="Proteomes" id="UP000048949"/>
    </source>
</evidence>
<dbReference type="EC" id="2.7.7.108" evidence="8"/>
<evidence type="ECO:0000256" key="8">
    <source>
        <dbReference type="HAMAP-Rule" id="MF_00692"/>
    </source>
</evidence>
<feature type="binding site" evidence="8">
    <location>
        <position position="123"/>
    </location>
    <ligand>
        <name>ATP</name>
        <dbReference type="ChEBI" id="CHEBI:30616"/>
    </ligand>
</feature>
<dbReference type="GO" id="GO:0030145">
    <property type="term" value="F:manganese ion binding"/>
    <property type="evidence" value="ECO:0007669"/>
    <property type="project" value="UniProtKB-UniRule"/>
</dbReference>
<protein>
    <recommendedName>
        <fullName evidence="8">Protein nucleotidyltransferase YdiU</fullName>
        <ecNumber evidence="8">2.7.7.-</ecNumber>
    </recommendedName>
    <alternativeName>
        <fullName evidence="8">Protein adenylyltransferase YdiU</fullName>
        <ecNumber evidence="8">2.7.7.108</ecNumber>
    </alternativeName>
    <alternativeName>
        <fullName evidence="8">Protein uridylyltransferase YdiU</fullName>
        <ecNumber evidence="8">2.7.7.-</ecNumber>
    </alternativeName>
</protein>
<comment type="catalytic activity">
    <reaction evidence="8">
        <text>L-tyrosyl-[protein] + ATP = O-(5'-adenylyl)-L-tyrosyl-[protein] + diphosphate</text>
        <dbReference type="Rhea" id="RHEA:54288"/>
        <dbReference type="Rhea" id="RHEA-COMP:10136"/>
        <dbReference type="Rhea" id="RHEA-COMP:13846"/>
        <dbReference type="ChEBI" id="CHEBI:30616"/>
        <dbReference type="ChEBI" id="CHEBI:33019"/>
        <dbReference type="ChEBI" id="CHEBI:46858"/>
        <dbReference type="ChEBI" id="CHEBI:83624"/>
        <dbReference type="EC" id="2.7.7.108"/>
    </reaction>
</comment>